<feature type="compositionally biased region" description="Basic and acidic residues" evidence="1">
    <location>
        <begin position="1"/>
        <end position="14"/>
    </location>
</feature>
<feature type="compositionally biased region" description="Basic and acidic residues" evidence="1">
    <location>
        <begin position="21"/>
        <end position="35"/>
    </location>
</feature>
<dbReference type="EMBL" id="LVLJ01001517">
    <property type="protein sequence ID" value="OAE29132.1"/>
    <property type="molecule type" value="Genomic_DNA"/>
</dbReference>
<accession>A0A176W9P3</accession>
<dbReference type="Proteomes" id="UP000077202">
    <property type="component" value="Unassembled WGS sequence"/>
</dbReference>
<dbReference type="PANTHER" id="PTHR47469">
    <property type="entry name" value="MONOOXYGENASE-LIKE"/>
    <property type="match status" value="1"/>
</dbReference>
<keyword evidence="4" id="KW-1185">Reference proteome</keyword>
<gene>
    <name evidence="3" type="ORF">AXG93_1390s1150</name>
</gene>
<dbReference type="InterPro" id="IPR053212">
    <property type="entry name" value="DHP_3-monooxygenase"/>
</dbReference>
<evidence type="ECO:0000256" key="1">
    <source>
        <dbReference type="SAM" id="MobiDB-lite"/>
    </source>
</evidence>
<evidence type="ECO:0000259" key="2">
    <source>
        <dbReference type="Pfam" id="PF01494"/>
    </source>
</evidence>
<dbReference type="InterPro" id="IPR002938">
    <property type="entry name" value="FAD-bd"/>
</dbReference>
<feature type="compositionally biased region" description="Gly residues" evidence="1">
    <location>
        <begin position="86"/>
        <end position="97"/>
    </location>
</feature>
<dbReference type="PANTHER" id="PTHR47469:SF2">
    <property type="entry name" value="OS06G0597600 PROTEIN"/>
    <property type="match status" value="1"/>
</dbReference>
<dbReference type="SUPFAM" id="SSF54373">
    <property type="entry name" value="FAD-linked reductases, C-terminal domain"/>
    <property type="match status" value="1"/>
</dbReference>
<dbReference type="Pfam" id="PF01494">
    <property type="entry name" value="FAD_binding_3"/>
    <property type="match status" value="1"/>
</dbReference>
<protein>
    <recommendedName>
        <fullName evidence="2">FAD-binding domain-containing protein</fullName>
    </recommendedName>
</protein>
<comment type="caution">
    <text evidence="3">The sequence shown here is derived from an EMBL/GenBank/DDBJ whole genome shotgun (WGS) entry which is preliminary data.</text>
</comment>
<evidence type="ECO:0000313" key="4">
    <source>
        <dbReference type="Proteomes" id="UP000077202"/>
    </source>
</evidence>
<dbReference type="AlphaFoldDB" id="A0A176W9P3"/>
<proteinExistence type="predicted"/>
<dbReference type="Gene3D" id="3.30.9.30">
    <property type="match status" value="1"/>
</dbReference>
<name>A0A176W9P3_MARPO</name>
<dbReference type="SUPFAM" id="SSF51905">
    <property type="entry name" value="FAD/NAD(P)-binding domain"/>
    <property type="match status" value="1"/>
</dbReference>
<feature type="domain" description="FAD-binding" evidence="2">
    <location>
        <begin position="128"/>
        <end position="602"/>
    </location>
</feature>
<dbReference type="Gene3D" id="3.50.50.60">
    <property type="entry name" value="FAD/NAD(P)-binding domain"/>
    <property type="match status" value="2"/>
</dbReference>
<sequence>MESGHRGFVRESAERGTAARRALEREQRALARSEEESSLVSSRAEAGREGGREIQSECEAEEKFGRRGGAELGSQCRGRDRTGSEGARGQGSRAGGGQIVSGWVRLRTMERDSMDSPRRGGRSEQKLRAIIVGGSIAGLSCAHALLKSGVCRVMVLEKARALTGSSHGAGLGVDAAACEALEDWGLRDKLFLKSKPLDREEVSILNHPQSWRLFLFHRAVRHTSVWNSWGQEHFFLEGFSRSFSTNISAQSVVLCLSLPRDGSGSELTVSGNWLLSMVGMFCRKGLRGNRSVLTFARILRIAALGCFLMKNFWLLGQNRAIDTERKVFITLASDAEYRHRAAQWSELHRILRDSLPPGIVHFDHEAISFEENADGRGIKVTVAEGGNTQSVKEVEGDFIVAADGSMSRTRQYYVPGDKRRYAGYCAWRGVFDYTNEPEIHESIRSIYPDIGHCLYFDISRGTHAVLYELPGKRLNWLWYVNQPEPVLKGNSVTVHPDEDVIARMHEAADRSWVPALAQLIKATPQPFINAIFDRNPLKQLVFKRVVLVGEAAHPTTPHGLRSTNMSILDAQSLGKSLAKWGRDNLDSALGEYEMRRLNATSQQLLFSRHLGSLKQGLLFEPKGSFPWHTADEGMVEGLLQRNMNFFQWRC</sequence>
<dbReference type="InterPro" id="IPR036188">
    <property type="entry name" value="FAD/NAD-bd_sf"/>
</dbReference>
<feature type="compositionally biased region" description="Basic and acidic residues" evidence="1">
    <location>
        <begin position="45"/>
        <end position="69"/>
    </location>
</feature>
<feature type="region of interest" description="Disordered" evidence="1">
    <location>
        <begin position="1"/>
        <end position="97"/>
    </location>
</feature>
<reference evidence="3" key="1">
    <citation type="submission" date="2016-03" db="EMBL/GenBank/DDBJ databases">
        <title>Mechanisms controlling the formation of the plant cell surface in tip-growing cells are functionally conserved among land plants.</title>
        <authorList>
            <person name="Honkanen S."/>
            <person name="Jones V.A."/>
            <person name="Morieri G."/>
            <person name="Champion C."/>
            <person name="Hetherington A.J."/>
            <person name="Kelly S."/>
            <person name="Saint-Marcoux D."/>
            <person name="Proust H."/>
            <person name="Prescott H."/>
            <person name="Dolan L."/>
        </authorList>
    </citation>
    <scope>NUCLEOTIDE SEQUENCE [LARGE SCALE GENOMIC DNA]</scope>
    <source>
        <tissue evidence="3">Whole gametophyte</tissue>
    </source>
</reference>
<evidence type="ECO:0000313" key="3">
    <source>
        <dbReference type="EMBL" id="OAE29132.1"/>
    </source>
</evidence>
<organism evidence="3 4">
    <name type="scientific">Marchantia polymorpha subsp. ruderalis</name>
    <dbReference type="NCBI Taxonomy" id="1480154"/>
    <lineage>
        <taxon>Eukaryota</taxon>
        <taxon>Viridiplantae</taxon>
        <taxon>Streptophyta</taxon>
        <taxon>Embryophyta</taxon>
        <taxon>Marchantiophyta</taxon>
        <taxon>Marchantiopsida</taxon>
        <taxon>Marchantiidae</taxon>
        <taxon>Marchantiales</taxon>
        <taxon>Marchantiaceae</taxon>
        <taxon>Marchantia</taxon>
    </lineage>
</organism>
<dbReference type="GO" id="GO:0071949">
    <property type="term" value="F:FAD binding"/>
    <property type="evidence" value="ECO:0007669"/>
    <property type="project" value="InterPro"/>
</dbReference>